<dbReference type="Pfam" id="PF07727">
    <property type="entry name" value="RVT_2"/>
    <property type="match status" value="1"/>
</dbReference>
<keyword evidence="10" id="KW-0548">Nucleotidyltransferase</keyword>
<feature type="compositionally biased region" description="Basic and acidic residues" evidence="40">
    <location>
        <begin position="348"/>
        <end position="361"/>
    </location>
</feature>
<evidence type="ECO:0000313" key="42">
    <source>
        <dbReference type="EMBL" id="CCE92269.1"/>
    </source>
</evidence>
<evidence type="ECO:0000256" key="11">
    <source>
        <dbReference type="ARBA" id="ARBA00022722"/>
    </source>
</evidence>
<comment type="catalytic activity">
    <reaction evidence="37">
        <text>DNA(n) + a 2'-deoxyribonucleoside 5'-triphosphate = DNA(n+1) + diphosphate</text>
        <dbReference type="Rhea" id="RHEA:22508"/>
        <dbReference type="Rhea" id="RHEA-COMP:17339"/>
        <dbReference type="Rhea" id="RHEA-COMP:17340"/>
        <dbReference type="ChEBI" id="CHEBI:33019"/>
        <dbReference type="ChEBI" id="CHEBI:61560"/>
        <dbReference type="ChEBI" id="CHEBI:173112"/>
        <dbReference type="EC" id="2.7.7.49"/>
    </reaction>
</comment>
<dbReference type="Proteomes" id="UP000005627">
    <property type="component" value="Chromosome 5"/>
</dbReference>
<evidence type="ECO:0000256" key="16">
    <source>
        <dbReference type="ARBA" id="ARBA00022759"/>
    </source>
</evidence>
<evidence type="ECO:0000256" key="10">
    <source>
        <dbReference type="ARBA" id="ARBA00022695"/>
    </source>
</evidence>
<keyword evidence="13" id="KW-0547">Nucleotide-binding</keyword>
<dbReference type="GO" id="GO:0006508">
    <property type="term" value="P:proteolysis"/>
    <property type="evidence" value="ECO:0007669"/>
    <property type="project" value="UniProtKB-KW"/>
</dbReference>
<keyword evidence="15" id="KW-0688">Ribosomal frameshifting</keyword>
<keyword evidence="11" id="KW-0540">Nuclease</keyword>
<feature type="region of interest" description="Disordered" evidence="40">
    <location>
        <begin position="313"/>
        <end position="361"/>
    </location>
</feature>
<keyword evidence="24" id="KW-0695">RNA-directed DNA polymerase</keyword>
<dbReference type="PROSITE" id="PS50994">
    <property type="entry name" value="INTEGRASE"/>
    <property type="match status" value="1"/>
</dbReference>
<dbReference type="InterPro" id="IPR001584">
    <property type="entry name" value="Integrase_cat-core"/>
</dbReference>
<evidence type="ECO:0000313" key="43">
    <source>
        <dbReference type="Proteomes" id="UP000005627"/>
    </source>
</evidence>
<evidence type="ECO:0000256" key="19">
    <source>
        <dbReference type="ARBA" id="ARBA00022833"/>
    </source>
</evidence>
<evidence type="ECO:0000256" key="21">
    <source>
        <dbReference type="ARBA" id="ARBA00022842"/>
    </source>
</evidence>
<evidence type="ECO:0000256" key="1">
    <source>
        <dbReference type="ARBA" id="ARBA00000077"/>
    </source>
</evidence>
<dbReference type="HOGENOM" id="CLU_266025_0_0_1"/>
<evidence type="ECO:0000256" key="34">
    <source>
        <dbReference type="ARBA" id="ARBA00030524"/>
    </source>
</evidence>
<dbReference type="GO" id="GO:0004523">
    <property type="term" value="F:RNA-DNA hybrid ribonuclease activity"/>
    <property type="evidence" value="ECO:0007669"/>
    <property type="project" value="UniProtKB-EC"/>
</dbReference>
<dbReference type="GeneID" id="11503662"/>
<evidence type="ECO:0000256" key="4">
    <source>
        <dbReference type="ARBA" id="ARBA00004496"/>
    </source>
</evidence>
<dbReference type="FunCoup" id="G8ZUH5">
    <property type="interactions" value="638"/>
</dbReference>
<feature type="compositionally biased region" description="Polar residues" evidence="40">
    <location>
        <begin position="989"/>
        <end position="1000"/>
    </location>
</feature>
<sequence length="1248" mass="141915">MHYQFPMMVPPFEMFPGQYQEMMMDHMMNGGRFRSPYYGFSDFGSPRYENSFQPSATSPGSNSERTDFHPQRDEQTTSSAGNSYNSMSMFGSIIRPELLTDVRGFNDWMKKFAFYLEKINLKDIIPNSFDETKRQPTRAESRHIEHVFNECVSPKYYPPWILKAMDEGLSMPEIITTAFEKITTCGNNFDAIKRLVSFRYDGKYDPRVYINKVKKAIAEWEEDGNILVPMTKAQLLSQGLRGDFMSIHSQLCVGKIEPNINAVDKEILSIYNSKMEHKITEEKTVKCSICHRNDHVAKYCDKRPEQIRDEFRSGRNQYSNKKKEIVSKQTPTRKSWTKNKAKANYANEADREPEIESDADHTDNELGLNQYYTETRRKKENKERFLLIDSGASTNILRNEDHLHDKTSDAGCLLEDAQGKQMKVLSKGTLQIQFLNSRPFKVDALSSPAAKTNLLSVGELLREGFYVNYRNKTIENKHGVPVAKMIQKGPYFWLSSKYLIKPQKTIIQKANNVNKVKYSVDYLHRLFGHVNVKSIKDSIKDRSIAGIEVDEVDWTNLEKFQCEICMMGKSTKGRHLMNSRLKYQKEYKPFQFIHTDLFGPVQVTAVNVPRYLLAFTDECTRYKWVFPLREKDSQSITARFSELVRFIETQLETKVLCFQMDQGTEFTNKTITQFFHDNGIITRFTTVGDSRSNGVAERTNLLLLNDCRTLLTSVKLPDDLWFYAVKFATLMRNSIVTTSTKESPRAKAGLTGLDISTVLPFGQPVIVNKPKTSSKLHSRGWKGYALCPSSVSFGYLIYVPGAPQDIIDTRHYRAIRDGVEPKETIIDSVIDHAEERDVNDRSDHDIPKEPSPLPNLNFDPKMIPSQNENLGGTNIQVVTKPKPTFNMDPSLLKIIQSGGTTGARAGSTLPQGDESEQNNISDPLPTASDQPDPTEKSPSGGTSALKLPPLMITKKNVTNVPILKPPVKQMVSTPPKLITIATDDENSVEEQNQSEPTSESEWYPSDPVSGGTNNSEEDESSSSEESSPADAPANNMKRKRNDSGEIEDQDGTTSQGSPPSSKQRIHYAQVTKNHSETHAERPSLSYKEAITYNSNAEEKEKFIAAYEKEIGQLLKMQTWDSDRVVNARDIRKNRIINSMFIFTTKRDGTKKCRFVARGDQQKPETYLENLQANTVHNYALMTCMAIALDNDMFITQLDISSAYLYAELKEELYIRAPPHLQLKDKVLRLNKSLYGLKQSGANWYQILG</sequence>
<keyword evidence="22" id="KW-0694">RNA-binding</keyword>
<dbReference type="InterPro" id="IPR036397">
    <property type="entry name" value="RNaseH_sf"/>
</dbReference>
<keyword evidence="7" id="KW-1188">Viral release from host cell</keyword>
<evidence type="ECO:0000256" key="39">
    <source>
        <dbReference type="ARBA" id="ARBA00057243"/>
    </source>
</evidence>
<dbReference type="KEGG" id="tdl:TDEL_0E00260"/>
<evidence type="ECO:0000256" key="2">
    <source>
        <dbReference type="ARBA" id="ARBA00002180"/>
    </source>
</evidence>
<dbReference type="Gene3D" id="3.30.420.10">
    <property type="entry name" value="Ribonuclease H-like superfamily/Ribonuclease H"/>
    <property type="match status" value="1"/>
</dbReference>
<protein>
    <recommendedName>
        <fullName evidence="34">Gag-Pol-p199</fullName>
    </recommendedName>
    <alternativeName>
        <fullName evidence="35">TY1A-TY1B</fullName>
    </alternativeName>
    <alternativeName>
        <fullName evidence="36">p190</fullName>
    </alternativeName>
</protein>
<evidence type="ECO:0000256" key="33">
    <source>
        <dbReference type="ARBA" id="ARBA00025973"/>
    </source>
</evidence>
<dbReference type="GO" id="GO:0006310">
    <property type="term" value="P:DNA recombination"/>
    <property type="evidence" value="ECO:0007669"/>
    <property type="project" value="UniProtKB-KW"/>
</dbReference>
<evidence type="ECO:0000256" key="14">
    <source>
        <dbReference type="ARBA" id="ARBA00022750"/>
    </source>
</evidence>
<comment type="subcellular location">
    <subcellularLocation>
        <location evidence="4">Cytoplasm</location>
    </subcellularLocation>
    <subcellularLocation>
        <location evidence="3">Nucleus</location>
    </subcellularLocation>
</comment>
<dbReference type="STRING" id="1076872.G8ZUH5"/>
<dbReference type="InterPro" id="IPR013103">
    <property type="entry name" value="RVT_2"/>
</dbReference>
<evidence type="ECO:0000256" key="40">
    <source>
        <dbReference type="SAM" id="MobiDB-lite"/>
    </source>
</evidence>
<evidence type="ECO:0000256" key="27">
    <source>
        <dbReference type="ARBA" id="ARBA00023125"/>
    </source>
</evidence>
<comment type="function">
    <text evidence="39">Capsid protein (CA) is the structural component of the virus-like particle (VLP), forming the shell that encapsulates the retrotransposons dimeric RNA genome. The particles are assembled from trimer-clustered units and there are holes in the capsid shells that allow for the diffusion of macromolecules. CA also has nucleocapsid-like chaperone activity, promoting primer tRNA(i)-Met annealing to the multipartite primer-binding site (PBS), dimerization of Ty1 RNA and initiation of reverse transcription.</text>
</comment>
<dbReference type="SUPFAM" id="SSF53098">
    <property type="entry name" value="Ribonuclease H-like"/>
    <property type="match status" value="1"/>
</dbReference>
<keyword evidence="43" id="KW-1185">Reference proteome</keyword>
<keyword evidence="30" id="KW-0511">Multifunctional enzyme</keyword>
<dbReference type="InterPro" id="IPR039537">
    <property type="entry name" value="Retrotran_Ty1/copia-like"/>
</dbReference>
<dbReference type="RefSeq" id="XP_003681480.1">
    <property type="nucleotide sequence ID" value="XM_003681432.1"/>
</dbReference>
<reference evidence="42 43" key="1">
    <citation type="journal article" date="2011" name="Proc. Natl. Acad. Sci. U.S.A.">
        <title>Evolutionary erosion of yeast sex chromosomes by mating-type switching accidents.</title>
        <authorList>
            <person name="Gordon J.L."/>
            <person name="Armisen D."/>
            <person name="Proux-Wera E."/>
            <person name="Oheigeartaigh S.S."/>
            <person name="Byrne K.P."/>
            <person name="Wolfe K.H."/>
        </authorList>
    </citation>
    <scope>NUCLEOTIDE SEQUENCE [LARGE SCALE GENOMIC DNA]</scope>
    <source>
        <strain evidence="43">ATCC 10662 / CBS 1146 / NBRC 0425 / NCYC 2629 / NRRL Y-866</strain>
    </source>
</reference>
<evidence type="ECO:0000256" key="29">
    <source>
        <dbReference type="ARBA" id="ARBA00023242"/>
    </source>
</evidence>
<feature type="region of interest" description="Disordered" evidence="40">
    <location>
        <begin position="49"/>
        <end position="83"/>
    </location>
</feature>
<keyword evidence="21" id="KW-0460">Magnesium</keyword>
<evidence type="ECO:0000256" key="6">
    <source>
        <dbReference type="ARBA" id="ARBA00022578"/>
    </source>
</evidence>
<evidence type="ECO:0000256" key="31">
    <source>
        <dbReference type="ARBA" id="ARBA00025590"/>
    </source>
</evidence>
<keyword evidence="12" id="KW-0479">Metal-binding</keyword>
<feature type="region of interest" description="Disordered" evidence="40">
    <location>
        <begin position="980"/>
        <end position="1082"/>
    </location>
</feature>
<keyword evidence="26" id="KW-0917">Virion maturation</keyword>
<keyword evidence="17" id="KW-0863">Zinc-finger</keyword>
<evidence type="ECO:0000256" key="25">
    <source>
        <dbReference type="ARBA" id="ARBA00022932"/>
    </source>
</evidence>
<dbReference type="GO" id="GO:0032196">
    <property type="term" value="P:transposition"/>
    <property type="evidence" value="ECO:0007669"/>
    <property type="project" value="UniProtKB-KW"/>
</dbReference>
<dbReference type="InterPro" id="IPR015820">
    <property type="entry name" value="TYA"/>
</dbReference>
<dbReference type="GO" id="GO:0005634">
    <property type="term" value="C:nucleus"/>
    <property type="evidence" value="ECO:0007669"/>
    <property type="project" value="UniProtKB-SubCell"/>
</dbReference>
<evidence type="ECO:0000256" key="30">
    <source>
        <dbReference type="ARBA" id="ARBA00023268"/>
    </source>
</evidence>
<keyword evidence="28" id="KW-0233">DNA recombination</keyword>
<evidence type="ECO:0000256" key="18">
    <source>
        <dbReference type="ARBA" id="ARBA00022801"/>
    </source>
</evidence>
<comment type="subunit">
    <text evidence="33">The capsid protein forms a homotrimer, from which the VLPs are assembled. The protease is a homodimer, whose active site consists of two apposed aspartic acid residues.</text>
</comment>
<dbReference type="EMBL" id="HE616746">
    <property type="protein sequence ID" value="CCE92269.1"/>
    <property type="molecule type" value="Genomic_DNA"/>
</dbReference>
<evidence type="ECO:0000256" key="7">
    <source>
        <dbReference type="ARBA" id="ARBA00022612"/>
    </source>
</evidence>
<feature type="compositionally biased region" description="Basic and acidic residues" evidence="40">
    <location>
        <begin position="833"/>
        <end position="848"/>
    </location>
</feature>
<comment type="function">
    <text evidence="31">Reverse transcriptase/ribonuclease H (RT) is a multifunctional enzyme that catalyzes the conversion of the retro-elements RNA genome into dsDNA within the VLP. The enzyme displays a DNA polymerase activity that can copy either DNA or RNA templates, and a ribonuclease H (RNase H) activity that cleaves the RNA strand of RNA-DNA heteroduplexes during plus-strand synthesis and hydrolyzes RNA primers. The conversion leads to a linear dsDNA copy of the retrotransposon that includes long terminal repeats (LTRs) at both ends.</text>
</comment>
<keyword evidence="20" id="KW-0067">ATP-binding</keyword>
<dbReference type="AlphaFoldDB" id="G8ZUH5"/>
<keyword evidence="19" id="KW-0862">Zinc</keyword>
<keyword evidence="6" id="KW-0815">Transposition</keyword>
<gene>
    <name evidence="42" type="primary">TDEL0E00260</name>
    <name evidence="42" type="ORF">TDEL_0E00260</name>
</gene>
<evidence type="ECO:0000256" key="8">
    <source>
        <dbReference type="ARBA" id="ARBA00022670"/>
    </source>
</evidence>
<keyword evidence="25" id="KW-0239">DNA-directed DNA polymerase</keyword>
<evidence type="ECO:0000256" key="22">
    <source>
        <dbReference type="ARBA" id="ARBA00022884"/>
    </source>
</evidence>
<feature type="compositionally biased region" description="Polar residues" evidence="40">
    <location>
        <begin position="917"/>
        <end position="942"/>
    </location>
</feature>
<evidence type="ECO:0000256" key="28">
    <source>
        <dbReference type="ARBA" id="ARBA00023172"/>
    </source>
</evidence>
<evidence type="ECO:0000256" key="35">
    <source>
        <dbReference type="ARBA" id="ARBA00032154"/>
    </source>
</evidence>
<dbReference type="GO" id="GO:0015074">
    <property type="term" value="P:DNA integration"/>
    <property type="evidence" value="ECO:0007669"/>
    <property type="project" value="UniProtKB-KW"/>
</dbReference>
<keyword evidence="5" id="KW-0963">Cytoplasm</keyword>
<evidence type="ECO:0000256" key="17">
    <source>
        <dbReference type="ARBA" id="ARBA00022771"/>
    </source>
</evidence>
<dbReference type="InParanoid" id="G8ZUH5"/>
<proteinExistence type="predicted"/>
<evidence type="ECO:0000256" key="37">
    <source>
        <dbReference type="ARBA" id="ARBA00048173"/>
    </source>
</evidence>
<dbReference type="PROSITE" id="PS00141">
    <property type="entry name" value="ASP_PROTEASE"/>
    <property type="match status" value="1"/>
</dbReference>
<dbReference type="OrthoDB" id="5423336at2759"/>
<evidence type="ECO:0000256" key="26">
    <source>
        <dbReference type="ARBA" id="ARBA00023113"/>
    </source>
</evidence>
<feature type="compositionally biased region" description="Basic and acidic residues" evidence="40">
    <location>
        <begin position="64"/>
        <end position="75"/>
    </location>
</feature>
<evidence type="ECO:0000256" key="13">
    <source>
        <dbReference type="ARBA" id="ARBA00022741"/>
    </source>
</evidence>
<dbReference type="GO" id="GO:0005524">
    <property type="term" value="F:ATP binding"/>
    <property type="evidence" value="ECO:0007669"/>
    <property type="project" value="UniProtKB-KW"/>
</dbReference>
<keyword evidence="23" id="KW-0229">DNA integration</keyword>
<dbReference type="InterPro" id="IPR001969">
    <property type="entry name" value="Aspartic_peptidase_AS"/>
</dbReference>
<keyword evidence="9" id="KW-0808">Transferase</keyword>
<accession>G8ZUH5</accession>
<comment type="function">
    <text evidence="32">Integrase (IN) targets the VLP to the nucleus, where a subparticle preintegration complex (PIC) containing at least integrase and the newly synthesized dsDNA copy of the retrotransposon must transit the nuclear membrane. Once in the nucleus, integrase performs the integration of the dsDNA into the host genome.</text>
</comment>
<comment type="catalytic activity">
    <reaction evidence="38">
        <text>DNA(n) + a 2'-deoxyribonucleoside 5'-triphosphate = DNA(n+1) + diphosphate</text>
        <dbReference type="Rhea" id="RHEA:22508"/>
        <dbReference type="Rhea" id="RHEA-COMP:17339"/>
        <dbReference type="Rhea" id="RHEA-COMP:17340"/>
        <dbReference type="ChEBI" id="CHEBI:33019"/>
        <dbReference type="ChEBI" id="CHEBI:61560"/>
        <dbReference type="ChEBI" id="CHEBI:173112"/>
        <dbReference type="EC" id="2.7.7.7"/>
    </reaction>
</comment>
<evidence type="ECO:0000256" key="32">
    <source>
        <dbReference type="ARBA" id="ARBA00025615"/>
    </source>
</evidence>
<evidence type="ECO:0000256" key="38">
    <source>
        <dbReference type="ARBA" id="ARBA00049244"/>
    </source>
</evidence>
<evidence type="ECO:0000256" key="12">
    <source>
        <dbReference type="ARBA" id="ARBA00022723"/>
    </source>
</evidence>
<dbReference type="GO" id="GO:0003677">
    <property type="term" value="F:DNA binding"/>
    <property type="evidence" value="ECO:0007669"/>
    <property type="project" value="UniProtKB-KW"/>
</dbReference>
<dbReference type="InterPro" id="IPR012337">
    <property type="entry name" value="RNaseH-like_sf"/>
</dbReference>
<feature type="domain" description="Integrase catalytic" evidence="41">
    <location>
        <begin position="585"/>
        <end position="752"/>
    </location>
</feature>
<evidence type="ECO:0000256" key="5">
    <source>
        <dbReference type="ARBA" id="ARBA00022490"/>
    </source>
</evidence>
<keyword evidence="14" id="KW-0064">Aspartyl protease</keyword>
<keyword evidence="18" id="KW-0378">Hydrolase</keyword>
<dbReference type="Pfam" id="PF00665">
    <property type="entry name" value="rve"/>
    <property type="match status" value="1"/>
</dbReference>
<dbReference type="PANTHER" id="PTHR42648:SF11">
    <property type="entry name" value="TRANSPOSON TY4-P GAG-POL POLYPROTEIN"/>
    <property type="match status" value="1"/>
</dbReference>
<dbReference type="GO" id="GO:0075523">
    <property type="term" value="P:viral translational frameshifting"/>
    <property type="evidence" value="ECO:0007669"/>
    <property type="project" value="UniProtKB-KW"/>
</dbReference>
<dbReference type="eggNOG" id="KOG0017">
    <property type="taxonomic scope" value="Eukaryota"/>
</dbReference>
<evidence type="ECO:0000256" key="20">
    <source>
        <dbReference type="ARBA" id="ARBA00022840"/>
    </source>
</evidence>
<keyword evidence="16" id="KW-0255">Endonuclease</keyword>
<evidence type="ECO:0000256" key="15">
    <source>
        <dbReference type="ARBA" id="ARBA00022758"/>
    </source>
</evidence>
<comment type="catalytic activity">
    <reaction evidence="1">
        <text>Endonucleolytic cleavage to 5'-phosphomonoester.</text>
        <dbReference type="EC" id="3.1.26.4"/>
    </reaction>
</comment>
<evidence type="ECO:0000256" key="9">
    <source>
        <dbReference type="ARBA" id="ARBA00022679"/>
    </source>
</evidence>
<evidence type="ECO:0000259" key="41">
    <source>
        <dbReference type="PROSITE" id="PS50994"/>
    </source>
</evidence>
<keyword evidence="27" id="KW-0238">DNA-binding</keyword>
<feature type="compositionally biased region" description="Polar residues" evidence="40">
    <location>
        <begin position="1051"/>
        <end position="1062"/>
    </location>
</feature>
<dbReference type="GO" id="GO:0003887">
    <property type="term" value="F:DNA-directed DNA polymerase activity"/>
    <property type="evidence" value="ECO:0007669"/>
    <property type="project" value="UniProtKB-KW"/>
</dbReference>
<dbReference type="GO" id="GO:0003723">
    <property type="term" value="F:RNA binding"/>
    <property type="evidence" value="ECO:0007669"/>
    <property type="project" value="UniProtKB-KW"/>
</dbReference>
<organism evidence="42 43">
    <name type="scientific">Torulaspora delbrueckii</name>
    <name type="common">Yeast</name>
    <name type="synonym">Candida colliculosa</name>
    <dbReference type="NCBI Taxonomy" id="4950"/>
    <lineage>
        <taxon>Eukaryota</taxon>
        <taxon>Fungi</taxon>
        <taxon>Dikarya</taxon>
        <taxon>Ascomycota</taxon>
        <taxon>Saccharomycotina</taxon>
        <taxon>Saccharomycetes</taxon>
        <taxon>Saccharomycetales</taxon>
        <taxon>Saccharomycetaceae</taxon>
        <taxon>Torulaspora</taxon>
    </lineage>
</organism>
<keyword evidence="8" id="KW-0645">Protease</keyword>
<dbReference type="Pfam" id="PF01021">
    <property type="entry name" value="TYA"/>
    <property type="match status" value="1"/>
</dbReference>
<dbReference type="GO" id="GO:0005737">
    <property type="term" value="C:cytoplasm"/>
    <property type="evidence" value="ECO:0007669"/>
    <property type="project" value="UniProtKB-SubCell"/>
</dbReference>
<dbReference type="GO" id="GO:0003964">
    <property type="term" value="F:RNA-directed DNA polymerase activity"/>
    <property type="evidence" value="ECO:0007669"/>
    <property type="project" value="UniProtKB-KW"/>
</dbReference>
<feature type="compositionally biased region" description="Polar residues" evidence="40">
    <location>
        <begin position="49"/>
        <end position="63"/>
    </location>
</feature>
<comment type="function">
    <text evidence="2">The aspartyl protease (PR) mediates the proteolytic cleavages of the Gag and Gag-Pol polyproteins after assembly of the VLP.</text>
</comment>
<dbReference type="GO" id="GO:0008270">
    <property type="term" value="F:zinc ion binding"/>
    <property type="evidence" value="ECO:0007669"/>
    <property type="project" value="UniProtKB-KW"/>
</dbReference>
<keyword evidence="29" id="KW-0539">Nucleus</keyword>
<dbReference type="PANTHER" id="PTHR42648">
    <property type="entry name" value="TRANSPOSASE, PUTATIVE-RELATED"/>
    <property type="match status" value="1"/>
</dbReference>
<feature type="region of interest" description="Disordered" evidence="40">
    <location>
        <begin position="833"/>
        <end position="859"/>
    </location>
</feature>
<evidence type="ECO:0000256" key="36">
    <source>
        <dbReference type="ARBA" id="ARBA00033113"/>
    </source>
</evidence>
<feature type="region of interest" description="Disordered" evidence="40">
    <location>
        <begin position="900"/>
        <end position="950"/>
    </location>
</feature>
<dbReference type="GO" id="GO:0004190">
    <property type="term" value="F:aspartic-type endopeptidase activity"/>
    <property type="evidence" value="ECO:0007669"/>
    <property type="project" value="UniProtKB-KW"/>
</dbReference>
<name>G8ZUH5_TORDE</name>
<evidence type="ECO:0000256" key="24">
    <source>
        <dbReference type="ARBA" id="ARBA00022918"/>
    </source>
</evidence>
<evidence type="ECO:0000256" key="3">
    <source>
        <dbReference type="ARBA" id="ARBA00004123"/>
    </source>
</evidence>
<evidence type="ECO:0000256" key="23">
    <source>
        <dbReference type="ARBA" id="ARBA00022908"/>
    </source>
</evidence>